<keyword evidence="3" id="KW-0804">Transcription</keyword>
<keyword evidence="7" id="KW-1185">Reference proteome</keyword>
<dbReference type="EMBL" id="KV748692">
    <property type="protein sequence ID" value="OCL13627.1"/>
    <property type="molecule type" value="Genomic_DNA"/>
</dbReference>
<gene>
    <name evidence="6" type="ORF">AOQ84DRAFT_394944</name>
</gene>
<evidence type="ECO:0000256" key="2">
    <source>
        <dbReference type="ARBA" id="ARBA00010427"/>
    </source>
</evidence>
<feature type="domain" description="Cell division control protein 73 C-terminal" evidence="5">
    <location>
        <begin position="256"/>
        <end position="418"/>
    </location>
</feature>
<evidence type="ECO:0000256" key="4">
    <source>
        <dbReference type="ARBA" id="ARBA00023242"/>
    </source>
</evidence>
<dbReference type="Pfam" id="PF05179">
    <property type="entry name" value="CDC73_C"/>
    <property type="match status" value="1"/>
</dbReference>
<comment type="similarity">
    <text evidence="2">Belongs to the CDC73 family.</text>
</comment>
<evidence type="ECO:0000259" key="5">
    <source>
        <dbReference type="Pfam" id="PF05179"/>
    </source>
</evidence>
<sequence>MASSAELEDPLLNLRRAIATNTTPLLTTTAEPTSANDAQQDIALATHIQFNHDDMHRSFPLTTPTRFVSAGIPLDLRSIYFAWLNKDATVPEYISTTQRLNEELPGGAGGSVQNLVFVQKLDLIAWLQGHSDESEYIKPLDSESATAQATSAADVASGATGGVATLPSTSTAVGGKAGRQVDPRLIEIYEGERKMGDRNSVLRGVKPTDFSHVRKTAATFLTSRHPNRPGAAPPTSSTLPAPSAALVSNLKKPSRRLEPIILLSPSASSLLRMSNIKSFLDSGVYIPANSAEASTTSVNLLHISRTLPSIDASRPLRFILVDTPDQFKPDYWSRVVAVFTTGQTWQFKGYKWTQPTELFSHVLGVYVGWQGEEPPPVVKGWGRGVISVKVDKWNSVQGSAGRWRDREVVEQVWGSIEESMRARGWGKDGPGGAR</sequence>
<dbReference type="GO" id="GO:0032968">
    <property type="term" value="P:positive regulation of transcription elongation by RNA polymerase II"/>
    <property type="evidence" value="ECO:0007669"/>
    <property type="project" value="TreeGrafter"/>
</dbReference>
<protein>
    <submittedName>
        <fullName evidence="6">CDC73-domain-containing protein</fullName>
    </submittedName>
</protein>
<dbReference type="PANTHER" id="PTHR12466:SF8">
    <property type="entry name" value="PARAFIBROMIN"/>
    <property type="match status" value="1"/>
</dbReference>
<dbReference type="Gene3D" id="3.40.50.11990">
    <property type="entry name" value="RNA polymerase II accessory factor, Cdc73 C-terminal domain"/>
    <property type="match status" value="1"/>
</dbReference>
<dbReference type="InterPro" id="IPR007852">
    <property type="entry name" value="Cdc73/Parafibromin"/>
</dbReference>
<dbReference type="OrthoDB" id="2186602at2759"/>
<dbReference type="GO" id="GO:0000993">
    <property type="term" value="F:RNA polymerase II complex binding"/>
    <property type="evidence" value="ECO:0007669"/>
    <property type="project" value="TreeGrafter"/>
</dbReference>
<keyword evidence="4" id="KW-0539">Nucleus</keyword>
<proteinExistence type="inferred from homology"/>
<accession>A0A8E2FAK4</accession>
<dbReference type="InterPro" id="IPR038103">
    <property type="entry name" value="CDC73_C_sf"/>
</dbReference>
<dbReference type="GO" id="GO:0006368">
    <property type="term" value="P:transcription elongation by RNA polymerase II"/>
    <property type="evidence" value="ECO:0007669"/>
    <property type="project" value="InterPro"/>
</dbReference>
<dbReference type="FunFam" id="3.40.50.11990:FF:000003">
    <property type="entry name" value="Pol II transcription elongation factor subunit Cdc73"/>
    <property type="match status" value="1"/>
</dbReference>
<dbReference type="AlphaFoldDB" id="A0A8E2FAK4"/>
<comment type="subcellular location">
    <subcellularLocation>
        <location evidence="1">Nucleus</location>
    </subcellularLocation>
</comment>
<evidence type="ECO:0000313" key="7">
    <source>
        <dbReference type="Proteomes" id="UP000250140"/>
    </source>
</evidence>
<name>A0A8E2FAK4_9PEZI</name>
<dbReference type="PANTHER" id="PTHR12466">
    <property type="entry name" value="CDC73 DOMAIN PROTEIN"/>
    <property type="match status" value="1"/>
</dbReference>
<evidence type="ECO:0000256" key="3">
    <source>
        <dbReference type="ARBA" id="ARBA00023163"/>
    </source>
</evidence>
<organism evidence="6 7">
    <name type="scientific">Glonium stellatum</name>
    <dbReference type="NCBI Taxonomy" id="574774"/>
    <lineage>
        <taxon>Eukaryota</taxon>
        <taxon>Fungi</taxon>
        <taxon>Dikarya</taxon>
        <taxon>Ascomycota</taxon>
        <taxon>Pezizomycotina</taxon>
        <taxon>Dothideomycetes</taxon>
        <taxon>Pleosporomycetidae</taxon>
        <taxon>Gloniales</taxon>
        <taxon>Gloniaceae</taxon>
        <taxon>Glonium</taxon>
    </lineage>
</organism>
<reference evidence="6 7" key="1">
    <citation type="journal article" date="2016" name="Nat. Commun.">
        <title>Ectomycorrhizal ecology is imprinted in the genome of the dominant symbiotic fungus Cenococcum geophilum.</title>
        <authorList>
            <consortium name="DOE Joint Genome Institute"/>
            <person name="Peter M."/>
            <person name="Kohler A."/>
            <person name="Ohm R.A."/>
            <person name="Kuo A."/>
            <person name="Krutzmann J."/>
            <person name="Morin E."/>
            <person name="Arend M."/>
            <person name="Barry K.W."/>
            <person name="Binder M."/>
            <person name="Choi C."/>
            <person name="Clum A."/>
            <person name="Copeland A."/>
            <person name="Grisel N."/>
            <person name="Haridas S."/>
            <person name="Kipfer T."/>
            <person name="LaButti K."/>
            <person name="Lindquist E."/>
            <person name="Lipzen A."/>
            <person name="Maire R."/>
            <person name="Meier B."/>
            <person name="Mihaltcheva S."/>
            <person name="Molinier V."/>
            <person name="Murat C."/>
            <person name="Poggeler S."/>
            <person name="Quandt C.A."/>
            <person name="Sperisen C."/>
            <person name="Tritt A."/>
            <person name="Tisserant E."/>
            <person name="Crous P.W."/>
            <person name="Henrissat B."/>
            <person name="Nehls U."/>
            <person name="Egli S."/>
            <person name="Spatafora J.W."/>
            <person name="Grigoriev I.V."/>
            <person name="Martin F.M."/>
        </authorList>
    </citation>
    <scope>NUCLEOTIDE SEQUENCE [LARGE SCALE GENOMIC DNA]</scope>
    <source>
        <strain evidence="6 7">CBS 207.34</strain>
    </source>
</reference>
<dbReference type="InterPro" id="IPR031336">
    <property type="entry name" value="CDC73_C"/>
</dbReference>
<dbReference type="GO" id="GO:0016593">
    <property type="term" value="C:Cdc73/Paf1 complex"/>
    <property type="evidence" value="ECO:0007669"/>
    <property type="project" value="InterPro"/>
</dbReference>
<evidence type="ECO:0000313" key="6">
    <source>
        <dbReference type="EMBL" id="OCL13627.1"/>
    </source>
</evidence>
<evidence type="ECO:0000256" key="1">
    <source>
        <dbReference type="ARBA" id="ARBA00004123"/>
    </source>
</evidence>
<dbReference type="Proteomes" id="UP000250140">
    <property type="component" value="Unassembled WGS sequence"/>
</dbReference>